<protein>
    <recommendedName>
        <fullName evidence="4">Aspartyl protease</fullName>
    </recommendedName>
</protein>
<organism evidence="2 3">
    <name type="scientific">Phenylobacterium conjunctum</name>
    <dbReference type="NCBI Taxonomy" id="1298959"/>
    <lineage>
        <taxon>Bacteria</taxon>
        <taxon>Pseudomonadati</taxon>
        <taxon>Pseudomonadota</taxon>
        <taxon>Alphaproteobacteria</taxon>
        <taxon>Caulobacterales</taxon>
        <taxon>Caulobacteraceae</taxon>
        <taxon>Phenylobacterium</taxon>
    </lineage>
</organism>
<comment type="caution">
    <text evidence="2">The sequence shown here is derived from an EMBL/GenBank/DDBJ whole genome shotgun (WGS) entry which is preliminary data.</text>
</comment>
<evidence type="ECO:0000313" key="3">
    <source>
        <dbReference type="Proteomes" id="UP001597216"/>
    </source>
</evidence>
<accession>A0ABW3SYU0</accession>
<evidence type="ECO:0000256" key="1">
    <source>
        <dbReference type="SAM" id="SignalP"/>
    </source>
</evidence>
<dbReference type="EMBL" id="JBHTLQ010000008">
    <property type="protein sequence ID" value="MFD1190049.1"/>
    <property type="molecule type" value="Genomic_DNA"/>
</dbReference>
<name>A0ABW3SYU0_9CAUL</name>
<keyword evidence="3" id="KW-1185">Reference proteome</keyword>
<gene>
    <name evidence="2" type="ORF">ACFQ27_05605</name>
</gene>
<feature type="chain" id="PRO_5046912118" description="Aspartyl protease" evidence="1">
    <location>
        <begin position="19"/>
        <end position="258"/>
    </location>
</feature>
<dbReference type="Proteomes" id="UP001597216">
    <property type="component" value="Unassembled WGS sequence"/>
</dbReference>
<evidence type="ECO:0008006" key="4">
    <source>
        <dbReference type="Google" id="ProtNLM"/>
    </source>
</evidence>
<reference evidence="3" key="1">
    <citation type="journal article" date="2019" name="Int. J. Syst. Evol. Microbiol.">
        <title>The Global Catalogue of Microorganisms (GCM) 10K type strain sequencing project: providing services to taxonomists for standard genome sequencing and annotation.</title>
        <authorList>
            <consortium name="The Broad Institute Genomics Platform"/>
            <consortium name="The Broad Institute Genome Sequencing Center for Infectious Disease"/>
            <person name="Wu L."/>
            <person name="Ma J."/>
        </authorList>
    </citation>
    <scope>NUCLEOTIDE SEQUENCE [LARGE SCALE GENOMIC DNA]</scope>
    <source>
        <strain evidence="3">CCUG 55074</strain>
    </source>
</reference>
<keyword evidence="1" id="KW-0732">Signal</keyword>
<proteinExistence type="predicted"/>
<evidence type="ECO:0000313" key="2">
    <source>
        <dbReference type="EMBL" id="MFD1190049.1"/>
    </source>
</evidence>
<sequence length="258" mass="26897">MKRLLPLLALAVAPRAHAGEVACVLDQGVVVVPAVVAGAAGDYILDTAAPRTLVHETRAQTDGIAAEALRGEVRLAGMTRRAVDLAVVDLDARVWSFPTPVAGVIGADVLGDYVVDVRFAPCRVRLSRPGRAPSLRGGAVYRFSLSGALPSLPGAAADGPRATGGAVLVSTGADTGLRLSSALAQAPGAEKPAELLPYGIWRAWLRGFSLSGRLWEHLPVGLAELPEGALGSVGPPLLAGWDLRIDYPRRRITLRPHA</sequence>
<feature type="signal peptide" evidence="1">
    <location>
        <begin position="1"/>
        <end position="18"/>
    </location>
</feature>
<dbReference type="RefSeq" id="WP_377352914.1">
    <property type="nucleotide sequence ID" value="NZ_JBHTLQ010000008.1"/>
</dbReference>